<proteinExistence type="predicted"/>
<protein>
    <recommendedName>
        <fullName evidence="3">Glyoxalase/Bleomycin resistance protein/Dihydroxybiphenyl dioxygenase</fullName>
    </recommendedName>
</protein>
<dbReference type="InterPro" id="IPR029068">
    <property type="entry name" value="Glyas_Bleomycin-R_OHBP_Dase"/>
</dbReference>
<dbReference type="AlphaFoldDB" id="A0A4P9WRB1"/>
<organism evidence="1 2">
    <name type="scientific">Blyttiomyces helicus</name>
    <dbReference type="NCBI Taxonomy" id="388810"/>
    <lineage>
        <taxon>Eukaryota</taxon>
        <taxon>Fungi</taxon>
        <taxon>Fungi incertae sedis</taxon>
        <taxon>Chytridiomycota</taxon>
        <taxon>Chytridiomycota incertae sedis</taxon>
        <taxon>Chytridiomycetes</taxon>
        <taxon>Chytridiomycetes incertae sedis</taxon>
        <taxon>Blyttiomyces</taxon>
    </lineage>
</organism>
<evidence type="ECO:0000313" key="2">
    <source>
        <dbReference type="Proteomes" id="UP000269721"/>
    </source>
</evidence>
<dbReference type="EMBL" id="KZ994246">
    <property type="protein sequence ID" value="RKO93426.1"/>
    <property type="molecule type" value="Genomic_DNA"/>
</dbReference>
<dbReference type="SUPFAM" id="SSF54593">
    <property type="entry name" value="Glyoxalase/Bleomycin resistance protein/Dihydroxybiphenyl dioxygenase"/>
    <property type="match status" value="1"/>
</dbReference>
<dbReference type="Proteomes" id="UP000269721">
    <property type="component" value="Unassembled WGS sequence"/>
</dbReference>
<sequence length="519" mass="56438">MRTPDIARTKSFYESLGMTVDFCVSRDGRTLLALEFESASSELNEGSGMLLFEHRVVDQKSEAVILTRTAGRAPRCDVQGDLRASAAVLEARPPSPAKDLALDPAIRSSHRYESLVIYVRMLARILKVLSFAGFTLRIPKTDISGISFAAVTDPNGIDVRLVQLTEEQANDRPPFRNQWFARVGYYVLPTVHSSETVRFYTTLFSPREPLPVPSASATPGADNTGAATQKILGGVIGGTGFGVSPKGGGEGKDSYVGEGRWWDVEMRLLRPDRQGMTMQRNSNPGFRLVDTEDSIMGLTHTAYFWMSNVSREAGSAICFTQKVELNAICMTPQLARTESALVSIGFSVVSLGEATAKLKAHFGETIEWNEEGTVVPNLGITSRFYDPLNNLRVDLVQRFNVTPPAALGAKKRPGPLPGIGGKRVGARDLDAPPTLVGQRAGGALQVQGKTVTSPRFEMSERPPVTRAAMNLKLFEAAIADGAQHEGGRGRAVSLPAIWQGPREREVTLRRAWSAPPSYH</sequence>
<gene>
    <name evidence="1" type="ORF">BDK51DRAFT_26269</name>
</gene>
<evidence type="ECO:0000313" key="1">
    <source>
        <dbReference type="EMBL" id="RKO93426.1"/>
    </source>
</evidence>
<reference evidence="2" key="1">
    <citation type="journal article" date="2018" name="Nat. Microbiol.">
        <title>Leveraging single-cell genomics to expand the fungal tree of life.</title>
        <authorList>
            <person name="Ahrendt S.R."/>
            <person name="Quandt C.A."/>
            <person name="Ciobanu D."/>
            <person name="Clum A."/>
            <person name="Salamov A."/>
            <person name="Andreopoulos B."/>
            <person name="Cheng J.F."/>
            <person name="Woyke T."/>
            <person name="Pelin A."/>
            <person name="Henrissat B."/>
            <person name="Reynolds N.K."/>
            <person name="Benny G.L."/>
            <person name="Smith M.E."/>
            <person name="James T.Y."/>
            <person name="Grigoriev I.V."/>
        </authorList>
    </citation>
    <scope>NUCLEOTIDE SEQUENCE [LARGE SCALE GENOMIC DNA]</scope>
</reference>
<dbReference type="OrthoDB" id="5557314at2759"/>
<keyword evidence="2" id="KW-1185">Reference proteome</keyword>
<name>A0A4P9WRB1_9FUNG</name>
<evidence type="ECO:0008006" key="3">
    <source>
        <dbReference type="Google" id="ProtNLM"/>
    </source>
</evidence>
<accession>A0A4P9WRB1</accession>